<dbReference type="PANTHER" id="PTHR42742">
    <property type="entry name" value="TRANSCRIPTIONAL REPRESSOR MPRA"/>
    <property type="match status" value="1"/>
</dbReference>
<dbReference type="GO" id="GO:0004476">
    <property type="term" value="F:mannose-6-phosphate isomerase activity"/>
    <property type="evidence" value="ECO:0007669"/>
    <property type="project" value="UniProtKB-EC"/>
</dbReference>
<protein>
    <submittedName>
        <fullName evidence="6">Putative mannose-6-phosphate isomerase YvyI</fullName>
        <ecNumber evidence="6">5.3.1.8</ecNumber>
    </submittedName>
</protein>
<dbReference type="InterPro" id="IPR051804">
    <property type="entry name" value="Carb_Metab_Reg_Kinase/Isom"/>
</dbReference>
<dbReference type="Pfam" id="PF20511">
    <property type="entry name" value="PMI_typeI_cat"/>
    <property type="match status" value="1"/>
</dbReference>
<dbReference type="AlphaFoldDB" id="A0A2P6FG18"/>
<evidence type="ECO:0000259" key="5">
    <source>
        <dbReference type="Pfam" id="PF20511"/>
    </source>
</evidence>
<dbReference type="InterPro" id="IPR014710">
    <property type="entry name" value="RmlC-like_jellyroll"/>
</dbReference>
<dbReference type="PANTHER" id="PTHR42742:SF3">
    <property type="entry name" value="FRUCTOKINASE"/>
    <property type="match status" value="1"/>
</dbReference>
<keyword evidence="1 3" id="KW-0479">Metal-binding</keyword>
<dbReference type="GO" id="GO:0008270">
    <property type="term" value="F:zinc ion binding"/>
    <property type="evidence" value="ECO:0007669"/>
    <property type="project" value="InterPro"/>
</dbReference>
<feature type="binding site" evidence="3">
    <location>
        <position position="96"/>
    </location>
    <ligand>
        <name>Zn(2+)</name>
        <dbReference type="ChEBI" id="CHEBI:29105"/>
    </ligand>
</feature>
<feature type="active site" evidence="4">
    <location>
        <position position="190"/>
    </location>
</feature>
<evidence type="ECO:0000256" key="4">
    <source>
        <dbReference type="PIRSR" id="PIRSR036894-2"/>
    </source>
</evidence>
<dbReference type="PIRSF" id="PIRSF036894">
    <property type="entry name" value="PMI_Firm_short"/>
    <property type="match status" value="1"/>
</dbReference>
<evidence type="ECO:0000313" key="7">
    <source>
        <dbReference type="Proteomes" id="UP000031565"/>
    </source>
</evidence>
<gene>
    <name evidence="6" type="primary">yvyI</name>
    <name evidence="6" type="ORF">SMSRO_SF022960</name>
</gene>
<dbReference type="Proteomes" id="UP000031565">
    <property type="component" value="Unassembled WGS sequence"/>
</dbReference>
<dbReference type="InterPro" id="IPR046457">
    <property type="entry name" value="PMI_typeI_cat"/>
</dbReference>
<accession>A0A2P6FG18</accession>
<proteinExistence type="predicted"/>
<evidence type="ECO:0000256" key="2">
    <source>
        <dbReference type="ARBA" id="ARBA00022833"/>
    </source>
</evidence>
<dbReference type="SUPFAM" id="SSF51182">
    <property type="entry name" value="RmlC-like cupins"/>
    <property type="match status" value="1"/>
</dbReference>
<dbReference type="GO" id="GO:0005975">
    <property type="term" value="P:carbohydrate metabolic process"/>
    <property type="evidence" value="ECO:0007669"/>
    <property type="project" value="InterPro"/>
</dbReference>
<dbReference type="InterPro" id="IPR014628">
    <property type="entry name" value="Man6P_isomerase_Firm_short"/>
</dbReference>
<evidence type="ECO:0000256" key="3">
    <source>
        <dbReference type="PIRSR" id="PIRSR036894-1"/>
    </source>
</evidence>
<feature type="binding site" evidence="3">
    <location>
        <position position="170"/>
    </location>
    <ligand>
        <name>Zn(2+)</name>
        <dbReference type="ChEBI" id="CHEBI:29105"/>
    </ligand>
</feature>
<dbReference type="OrthoDB" id="9808275at2"/>
<dbReference type="Gene3D" id="2.60.120.10">
    <property type="entry name" value="Jelly Rolls"/>
    <property type="match status" value="1"/>
</dbReference>
<dbReference type="EMBL" id="JTLV02000001">
    <property type="protein sequence ID" value="PQM32383.1"/>
    <property type="molecule type" value="Genomic_DNA"/>
</dbReference>
<evidence type="ECO:0000256" key="1">
    <source>
        <dbReference type="ARBA" id="ARBA00022723"/>
    </source>
</evidence>
<dbReference type="RefSeq" id="WP_040094436.1">
    <property type="nucleotide sequence ID" value="NZ_CM020866.1"/>
</dbReference>
<keyword evidence="2 3" id="KW-0862">Zinc</keyword>
<dbReference type="InterPro" id="IPR011051">
    <property type="entry name" value="RmlC_Cupin_sf"/>
</dbReference>
<evidence type="ECO:0000313" key="6">
    <source>
        <dbReference type="EMBL" id="PQM32383.1"/>
    </source>
</evidence>
<organism evidence="6 7">
    <name type="scientific">Spiroplasma poulsonii</name>
    <dbReference type="NCBI Taxonomy" id="2138"/>
    <lineage>
        <taxon>Bacteria</taxon>
        <taxon>Bacillati</taxon>
        <taxon>Mycoplasmatota</taxon>
        <taxon>Mollicutes</taxon>
        <taxon>Entomoplasmatales</taxon>
        <taxon>Spiroplasmataceae</taxon>
        <taxon>Spiroplasma</taxon>
    </lineage>
</organism>
<comment type="caution">
    <text evidence="6">The sequence shown here is derived from an EMBL/GenBank/DDBJ whole genome shotgun (WGS) entry which is preliminary data.</text>
</comment>
<sequence length="302" mass="34410">MYKVIKVTPFFSERLWGGHKLKDFGFQLPTNDLYGEAWVISALDNGMSYIATGPEQGTSLKSFYKNHPEYFGTTESEFPLLSKIITANDYLSVQVHPDDEYSLKHNKMLGKPECWYILDCPSDATMIYGHQAQTKTELITMVEQKVWEQLFTKVKVKKGDFLYVPPGKVHAITPRVTVFELQRSSDVTYRFYDFNRADKDGNLRPLHLQECFDVTTVPDSNEQVQHIIEGILVDNQYFTLHLLTKTQVLDLSLVQWGKVTVVEGEITIGTETLKAGESAIIVDLNQKITVKVNGKALLSYKK</sequence>
<dbReference type="EC" id="5.3.1.8" evidence="6"/>
<reference evidence="6 7" key="1">
    <citation type="journal article" date="2015" name="MBio">
        <title>Genome sequence of the Drosophila melanogaster male-killing Spiroplasma strain MSRO endosymbiont.</title>
        <authorList>
            <person name="Paredes J.C."/>
            <person name="Herren J.K."/>
            <person name="Schupfer F."/>
            <person name="Marin R."/>
            <person name="Claverol S."/>
            <person name="Kuo C.H."/>
            <person name="Lemaitre B."/>
            <person name="Beven L."/>
        </authorList>
    </citation>
    <scope>NUCLEOTIDE SEQUENCE [LARGE SCALE GENOMIC DNA]</scope>
    <source>
        <strain evidence="6 7">MSRO</strain>
    </source>
</reference>
<keyword evidence="6" id="KW-0413">Isomerase</keyword>
<name>A0A2P6FG18_9MOLU</name>
<keyword evidence="7" id="KW-1185">Reference proteome</keyword>
<dbReference type="STRING" id="2138.SMSRO_v1c20890"/>
<feature type="domain" description="Phosphomannose isomerase type I catalytic" evidence="5">
    <location>
        <begin position="5"/>
        <end position="102"/>
    </location>
</feature>
<comment type="cofactor">
    <cofactor evidence="3">
        <name>Zn(2+)</name>
        <dbReference type="ChEBI" id="CHEBI:29105"/>
    </cofactor>
    <text evidence="3">Binds 1 zinc ion per subunit.</text>
</comment>
<dbReference type="CDD" id="cd07010">
    <property type="entry name" value="cupin_PMI_type_I_N_bac"/>
    <property type="match status" value="1"/>
</dbReference>
<feature type="binding site" evidence="3">
    <location>
        <position position="113"/>
    </location>
    <ligand>
        <name>Zn(2+)</name>
        <dbReference type="ChEBI" id="CHEBI:29105"/>
    </ligand>
</feature>